<organism evidence="5 6">
    <name type="scientific">Georgenia halophila</name>
    <dbReference type="NCBI Taxonomy" id="620889"/>
    <lineage>
        <taxon>Bacteria</taxon>
        <taxon>Bacillati</taxon>
        <taxon>Actinomycetota</taxon>
        <taxon>Actinomycetes</taxon>
        <taxon>Micrococcales</taxon>
        <taxon>Bogoriellaceae</taxon>
        <taxon>Georgenia</taxon>
    </lineage>
</organism>
<evidence type="ECO:0000256" key="2">
    <source>
        <dbReference type="ARBA" id="ARBA00022741"/>
    </source>
</evidence>
<protein>
    <submittedName>
        <fullName evidence="5">ATP-binding cassette domain-containing protein</fullName>
    </submittedName>
</protein>
<sequence length="364" mass="36480">MSTPAAVGTTTPALAVRAAVPARGFEAHVELRPGEVTAVLGANGAGKSTLLALAAGTLRAAAGSVTVGSRTVADGATWVPPHARGVALLAQEPLLFPHLDVLGNVAFGPRSAGVPRRDAERTARELLAMVGADHLVGRRPAELSGGQAQRVALARALAPDPEVVLLDEPLSALDVGSAAEVRQVLRTVLRDTGRPAALVTHDLLDVLAVADSVVVLEDGRVVESGAALDVLSRPRSAFAAGLAGVNLVAGTLDGRGSVRAAGGLVLHGLTDSGCEPGGAVAATFSPRAVSVHSQAPGGSPRTAARATVRSLERQGELVRVRTTSDGGLDLAADITPAAVAALDLTPGTAVVLAVKAAEVRISPA</sequence>
<evidence type="ECO:0000259" key="4">
    <source>
        <dbReference type="PROSITE" id="PS50893"/>
    </source>
</evidence>
<dbReference type="PROSITE" id="PS00211">
    <property type="entry name" value="ABC_TRANSPORTER_1"/>
    <property type="match status" value="1"/>
</dbReference>
<dbReference type="Pfam" id="PF03459">
    <property type="entry name" value="TOBE"/>
    <property type="match status" value="1"/>
</dbReference>
<dbReference type="InterPro" id="IPR050093">
    <property type="entry name" value="ABC_SmlMolc_Importer"/>
</dbReference>
<dbReference type="PANTHER" id="PTHR42781">
    <property type="entry name" value="SPERMIDINE/PUTRESCINE IMPORT ATP-BINDING PROTEIN POTA"/>
    <property type="match status" value="1"/>
</dbReference>
<dbReference type="SUPFAM" id="SSF52540">
    <property type="entry name" value="P-loop containing nucleoside triphosphate hydrolases"/>
    <property type="match status" value="1"/>
</dbReference>
<reference evidence="6" key="1">
    <citation type="journal article" date="2019" name="Int. J. Syst. Evol. Microbiol.">
        <title>The Global Catalogue of Microorganisms (GCM) 10K type strain sequencing project: providing services to taxonomists for standard genome sequencing and annotation.</title>
        <authorList>
            <consortium name="The Broad Institute Genomics Platform"/>
            <consortium name="The Broad Institute Genome Sequencing Center for Infectious Disease"/>
            <person name="Wu L."/>
            <person name="Ma J."/>
        </authorList>
    </citation>
    <scope>NUCLEOTIDE SEQUENCE [LARGE SCALE GENOMIC DNA]</scope>
    <source>
        <strain evidence="6">JCM 17810</strain>
    </source>
</reference>
<gene>
    <name evidence="5" type="ORF">GCM10023169_27990</name>
</gene>
<accession>A0ABP8LG34</accession>
<dbReference type="PROSITE" id="PS50893">
    <property type="entry name" value="ABC_TRANSPORTER_2"/>
    <property type="match status" value="1"/>
</dbReference>
<keyword evidence="6" id="KW-1185">Reference proteome</keyword>
<dbReference type="SMART" id="SM00382">
    <property type="entry name" value="AAA"/>
    <property type="match status" value="1"/>
</dbReference>
<proteinExistence type="predicted"/>
<dbReference type="SUPFAM" id="SSF50331">
    <property type="entry name" value="MOP-like"/>
    <property type="match status" value="1"/>
</dbReference>
<dbReference type="InterPro" id="IPR008995">
    <property type="entry name" value="Mo/tungstate-bd_C_term_dom"/>
</dbReference>
<keyword evidence="2" id="KW-0547">Nucleotide-binding</keyword>
<dbReference type="InterPro" id="IPR017871">
    <property type="entry name" value="ABC_transporter-like_CS"/>
</dbReference>
<dbReference type="InterPro" id="IPR003593">
    <property type="entry name" value="AAA+_ATPase"/>
</dbReference>
<dbReference type="InterPro" id="IPR005116">
    <property type="entry name" value="Transp-assoc_OB_typ1"/>
</dbReference>
<evidence type="ECO:0000256" key="1">
    <source>
        <dbReference type="ARBA" id="ARBA00022448"/>
    </source>
</evidence>
<name>A0ABP8LG34_9MICO</name>
<dbReference type="InterPro" id="IPR003439">
    <property type="entry name" value="ABC_transporter-like_ATP-bd"/>
</dbReference>
<evidence type="ECO:0000313" key="6">
    <source>
        <dbReference type="Proteomes" id="UP001500622"/>
    </source>
</evidence>
<dbReference type="PANTHER" id="PTHR42781:SF4">
    <property type="entry name" value="SPERMIDINE_PUTRESCINE IMPORT ATP-BINDING PROTEIN POTA"/>
    <property type="match status" value="1"/>
</dbReference>
<dbReference type="EMBL" id="BAABGN010000012">
    <property type="protein sequence ID" value="GAA4427706.1"/>
    <property type="molecule type" value="Genomic_DNA"/>
</dbReference>
<dbReference type="Pfam" id="PF00005">
    <property type="entry name" value="ABC_tran"/>
    <property type="match status" value="1"/>
</dbReference>
<keyword evidence="3 5" id="KW-0067">ATP-binding</keyword>
<evidence type="ECO:0000313" key="5">
    <source>
        <dbReference type="EMBL" id="GAA4427706.1"/>
    </source>
</evidence>
<feature type="domain" description="ABC transporter" evidence="4">
    <location>
        <begin position="9"/>
        <end position="243"/>
    </location>
</feature>
<dbReference type="Proteomes" id="UP001500622">
    <property type="component" value="Unassembled WGS sequence"/>
</dbReference>
<dbReference type="Gene3D" id="3.40.50.300">
    <property type="entry name" value="P-loop containing nucleotide triphosphate hydrolases"/>
    <property type="match status" value="1"/>
</dbReference>
<dbReference type="Gene3D" id="2.40.50.100">
    <property type="match status" value="1"/>
</dbReference>
<dbReference type="RefSeq" id="WP_345216894.1">
    <property type="nucleotide sequence ID" value="NZ_BAABGN010000012.1"/>
</dbReference>
<keyword evidence="1" id="KW-0813">Transport</keyword>
<dbReference type="GO" id="GO:0005524">
    <property type="term" value="F:ATP binding"/>
    <property type="evidence" value="ECO:0007669"/>
    <property type="project" value="UniProtKB-KW"/>
</dbReference>
<dbReference type="InterPro" id="IPR027417">
    <property type="entry name" value="P-loop_NTPase"/>
</dbReference>
<evidence type="ECO:0000256" key="3">
    <source>
        <dbReference type="ARBA" id="ARBA00022840"/>
    </source>
</evidence>
<comment type="caution">
    <text evidence="5">The sequence shown here is derived from an EMBL/GenBank/DDBJ whole genome shotgun (WGS) entry which is preliminary data.</text>
</comment>